<dbReference type="STRING" id="1435377.SUSAZ_01085"/>
<reference evidence="3 4" key="1">
    <citation type="submission" date="2015-12" db="EMBL/GenBank/DDBJ databases">
        <title>A stable core within a dynamic pangenome in Sulfolobus acidocaldarius.</title>
        <authorList>
            <person name="Anderson R."/>
            <person name="Kouris A."/>
            <person name="Seward C."/>
            <person name="Campbell K."/>
            <person name="Whitaker R."/>
        </authorList>
    </citation>
    <scope>NUCLEOTIDE SEQUENCE [LARGE SCALE GENOMIC DNA]</scope>
    <source>
        <strain evidence="1 4">GG12-C01-09</strain>
        <strain evidence="2 3">NG05B_CO5_07</strain>
    </source>
</reference>
<dbReference type="OMA" id="RYHNTPD"/>
<gene>
    <name evidence="1" type="ORF">ATY89_05210</name>
    <name evidence="2" type="ORF">ATZ20_08230</name>
</gene>
<protein>
    <submittedName>
        <fullName evidence="2">Uncharacterized protein</fullName>
    </submittedName>
</protein>
<sequence length="204" mass="23838">MVSVFLYKKLPDGTLVPAENDGNVIVTVENLMVKVFENGVELKKFQFKPLGQERVLLNRLREITTKIGINVDENYALAYPDIKTRILKLNQLIGLVFEDYVYNQLLNTGLRVERNNDKRVLSLPKLGAKTHNKPDFLVENKIAIEAKTGYYSYEQIEDYEKIYDIGAVVFPWSGECKVRRWRCFYYLLSDVKRFVDWVKVFNRA</sequence>
<evidence type="ECO:0000313" key="3">
    <source>
        <dbReference type="Proteomes" id="UP000060043"/>
    </source>
</evidence>
<evidence type="ECO:0000313" key="4">
    <source>
        <dbReference type="Proteomes" id="UP000065473"/>
    </source>
</evidence>
<dbReference type="AlphaFoldDB" id="A0A0U2X131"/>
<evidence type="ECO:0000313" key="1">
    <source>
        <dbReference type="EMBL" id="ALU29402.1"/>
    </source>
</evidence>
<dbReference type="PaxDb" id="1435377-SUSAZ_01085"/>
<organism evidence="2 3">
    <name type="scientific">Sulfolobus acidocaldarius</name>
    <dbReference type="NCBI Taxonomy" id="2285"/>
    <lineage>
        <taxon>Archaea</taxon>
        <taxon>Thermoproteota</taxon>
        <taxon>Thermoprotei</taxon>
        <taxon>Sulfolobales</taxon>
        <taxon>Sulfolobaceae</taxon>
        <taxon>Sulfolobus</taxon>
    </lineage>
</organism>
<dbReference type="RefSeq" id="WP_011277135.1">
    <property type="nucleotide sequence ID" value="NZ_BHWZ01000001.1"/>
</dbReference>
<accession>A0A0U2X131</accession>
<dbReference type="Proteomes" id="UP000065473">
    <property type="component" value="Chromosome"/>
</dbReference>
<proteinExistence type="predicted"/>
<dbReference type="Proteomes" id="UP000060043">
    <property type="component" value="Chromosome"/>
</dbReference>
<name>A0A0U2X131_9CREN</name>
<evidence type="ECO:0000313" key="2">
    <source>
        <dbReference type="EMBL" id="ALU32130.1"/>
    </source>
</evidence>
<dbReference type="EMBL" id="CP013695">
    <property type="protein sequence ID" value="ALU32130.1"/>
    <property type="molecule type" value="Genomic_DNA"/>
</dbReference>
<dbReference type="EMBL" id="CP013694">
    <property type="protein sequence ID" value="ALU29402.1"/>
    <property type="molecule type" value="Genomic_DNA"/>
</dbReference>
<dbReference type="GeneID" id="14550743"/>
<dbReference type="OrthoDB" id="35579at2157"/>